<organism evidence="1 2">
    <name type="scientific">Yersinia mollaretii</name>
    <dbReference type="NCBI Taxonomy" id="33060"/>
    <lineage>
        <taxon>Bacteria</taxon>
        <taxon>Pseudomonadati</taxon>
        <taxon>Pseudomonadota</taxon>
        <taxon>Gammaproteobacteria</taxon>
        <taxon>Enterobacterales</taxon>
        <taxon>Yersiniaceae</taxon>
        <taxon>Yersinia</taxon>
    </lineage>
</organism>
<dbReference type="InterPro" id="IPR018724">
    <property type="entry name" value="2OG-Fe_dioxygenase"/>
</dbReference>
<dbReference type="Proteomes" id="UP000040841">
    <property type="component" value="Unassembled WGS sequence"/>
</dbReference>
<accession>A0AA36PEY7</accession>
<dbReference type="EMBL" id="CQBM01000002">
    <property type="protein sequence ID" value="CNH82710.1"/>
    <property type="molecule type" value="Genomic_DNA"/>
</dbReference>
<dbReference type="RefSeq" id="WP_049678292.1">
    <property type="nucleotide sequence ID" value="NZ_CABMMJ010000002.1"/>
</dbReference>
<comment type="caution">
    <text evidence="1">The sequence shown here is derived from an EMBL/GenBank/DDBJ whole genome shotgun (WGS) entry which is preliminary data.</text>
</comment>
<dbReference type="Pfam" id="PF10014">
    <property type="entry name" value="2OG-Fe_Oxy_2"/>
    <property type="match status" value="1"/>
</dbReference>
<gene>
    <name evidence="1" type="ORF">ERS008502_01456</name>
</gene>
<name>A0AA36PEY7_YERMO</name>
<sequence>MTLKYKIIKLNTNEFGINIESIKNEMPFELLTWDLNDIKISQLKLLIDLYPEEKKSILQEAQHYLDDELAPTTIYSTIIQNLISRLSDEDKKTFYAYKPFRKRSMSRFIAEYINNRWIVNNIELPELAGFTQRADHPLDLRKLIRKFPPMALATRHSPILKVLIRNFLEILCECESQKKPTKIEVTCHQMSLLIDGSTPSACNSPEGLHQDGSDYIVSALVIDKYNIEGGTSQLYCAERKAFIQSHTLSAGEGLFHIDKNSTIWHQVTPITLKEPSIKIGYRNILGFDFNLISSL</sequence>
<reference evidence="1 2" key="1">
    <citation type="submission" date="2015-03" db="EMBL/GenBank/DDBJ databases">
        <authorList>
            <consortium name="Pathogen Informatics"/>
            <person name="Murphy D."/>
        </authorList>
    </citation>
    <scope>NUCLEOTIDE SEQUENCE [LARGE SCALE GENOMIC DNA]</scope>
    <source>
        <strain evidence="1 2">FE82747</strain>
    </source>
</reference>
<evidence type="ECO:0000313" key="2">
    <source>
        <dbReference type="Proteomes" id="UP000040841"/>
    </source>
</evidence>
<evidence type="ECO:0000313" key="1">
    <source>
        <dbReference type="EMBL" id="CNH82710.1"/>
    </source>
</evidence>
<proteinExistence type="predicted"/>
<dbReference type="Gene3D" id="2.60.120.620">
    <property type="entry name" value="q2cbj1_9rhob like domain"/>
    <property type="match status" value="1"/>
</dbReference>
<dbReference type="GO" id="GO:0051213">
    <property type="term" value="F:dioxygenase activity"/>
    <property type="evidence" value="ECO:0007669"/>
    <property type="project" value="InterPro"/>
</dbReference>
<dbReference type="AlphaFoldDB" id="A0AA36PEY7"/>
<protein>
    <submittedName>
        <fullName evidence="1">Uncharacterized protein conserved in bacteria</fullName>
    </submittedName>
</protein>